<dbReference type="EMBL" id="NHYE01001403">
    <property type="protein sequence ID" value="PPQ95963.1"/>
    <property type="molecule type" value="Genomic_DNA"/>
</dbReference>
<keyword evidence="4" id="KW-0464">Manganese</keyword>
<dbReference type="Proteomes" id="UP000284706">
    <property type="component" value="Unassembled WGS sequence"/>
</dbReference>
<dbReference type="PROSITE" id="PS00125">
    <property type="entry name" value="SER_THR_PHOSPHATASE"/>
    <property type="match status" value="1"/>
</dbReference>
<proteinExistence type="inferred from homology"/>
<dbReference type="InterPro" id="IPR047129">
    <property type="entry name" value="PPA2-like"/>
</dbReference>
<dbReference type="FunFam" id="3.60.21.10:FF:000005">
    <property type="entry name" value="Serine/threonine-protein phosphatase"/>
    <property type="match status" value="1"/>
</dbReference>
<dbReference type="GO" id="GO:0004722">
    <property type="term" value="F:protein serine/threonine phosphatase activity"/>
    <property type="evidence" value="ECO:0007669"/>
    <property type="project" value="UniProtKB-EC"/>
</dbReference>
<evidence type="ECO:0000313" key="10">
    <source>
        <dbReference type="Proteomes" id="UP000284706"/>
    </source>
</evidence>
<sequence length="346" mass="39477">MAADTDDLDKWIEQLRNCQHLSESEMKKLCERLKNILLEESNIQPVSSPVTICGDIHGQFWDLLELFRKGGEPPETSYIFMAPRGIADNVNHSVCFIQGDFVDRGHYSLETVSLLFAFKVRYPDRMTLLRGNHESRQITQVYGFYDECQQKYGSSTVWKTCCGVFDFMNLAAVRVFTPLSWKLVSKHGPQIIDGTTLCVHGGLSPDIRTLDSIRTLSRAQEIPHEGAFCDLMWSDPDDNVETWAVSPRGAGWLFGANVVREFNHVNNLNLIARAHQLVQEGYKYMFDEQLVTVWSAPNYCYRCGNLASIMTVREDGSRTFNVYDAAPENERDKAQGRKLMSMPYFV</sequence>
<dbReference type="EC" id="3.1.3.16" evidence="7"/>
<evidence type="ECO:0000256" key="7">
    <source>
        <dbReference type="RuleBase" id="RU004273"/>
    </source>
</evidence>
<dbReference type="PANTHER" id="PTHR45619">
    <property type="entry name" value="SERINE/THREONINE-PROTEIN PHOSPHATASE PP2A-RELATED"/>
    <property type="match status" value="1"/>
</dbReference>
<evidence type="ECO:0000256" key="3">
    <source>
        <dbReference type="ARBA" id="ARBA00022912"/>
    </source>
</evidence>
<keyword evidence="10" id="KW-1185">Reference proteome</keyword>
<dbReference type="STRING" id="231916.A0A409XZ19"/>
<comment type="catalytic activity">
    <reaction evidence="6 7">
        <text>O-phospho-L-threonyl-[protein] + H2O = L-threonyl-[protein] + phosphate</text>
        <dbReference type="Rhea" id="RHEA:47004"/>
        <dbReference type="Rhea" id="RHEA-COMP:11060"/>
        <dbReference type="Rhea" id="RHEA-COMP:11605"/>
        <dbReference type="ChEBI" id="CHEBI:15377"/>
        <dbReference type="ChEBI" id="CHEBI:30013"/>
        <dbReference type="ChEBI" id="CHEBI:43474"/>
        <dbReference type="ChEBI" id="CHEBI:61977"/>
        <dbReference type="EC" id="3.1.3.16"/>
    </reaction>
</comment>
<dbReference type="InterPro" id="IPR006186">
    <property type="entry name" value="Ser/Thr-sp_prot-phosphatase"/>
</dbReference>
<evidence type="ECO:0000256" key="2">
    <source>
        <dbReference type="ARBA" id="ARBA00022801"/>
    </source>
</evidence>
<accession>A0A409XZ19</accession>
<reference evidence="9 10" key="1">
    <citation type="journal article" date="2018" name="Evol. Lett.">
        <title>Horizontal gene cluster transfer increased hallucinogenic mushroom diversity.</title>
        <authorList>
            <person name="Reynolds H.T."/>
            <person name="Vijayakumar V."/>
            <person name="Gluck-Thaler E."/>
            <person name="Korotkin H.B."/>
            <person name="Matheny P.B."/>
            <person name="Slot J.C."/>
        </authorList>
    </citation>
    <scope>NUCLEOTIDE SEQUENCE [LARGE SCALE GENOMIC DNA]</scope>
    <source>
        <strain evidence="9 10">SRW20</strain>
    </source>
</reference>
<feature type="domain" description="Serine/threonine specific protein phosphatases" evidence="8">
    <location>
        <begin position="129"/>
        <end position="134"/>
    </location>
</feature>
<dbReference type="InterPro" id="IPR004843">
    <property type="entry name" value="Calcineurin-like_PHP"/>
</dbReference>
<comment type="catalytic activity">
    <reaction evidence="5">
        <text>O-phospho-L-seryl-[protein] + H2O = L-seryl-[protein] + phosphate</text>
        <dbReference type="Rhea" id="RHEA:20629"/>
        <dbReference type="Rhea" id="RHEA-COMP:9863"/>
        <dbReference type="Rhea" id="RHEA-COMP:11604"/>
        <dbReference type="ChEBI" id="CHEBI:15377"/>
        <dbReference type="ChEBI" id="CHEBI:29999"/>
        <dbReference type="ChEBI" id="CHEBI:43474"/>
        <dbReference type="ChEBI" id="CHEBI:83421"/>
        <dbReference type="EC" id="3.1.3.16"/>
    </reaction>
</comment>
<dbReference type="CDD" id="cd07415">
    <property type="entry name" value="MPP_PP2A_PP4_PP6"/>
    <property type="match status" value="1"/>
</dbReference>
<organism evidence="9 10">
    <name type="scientific">Gymnopilus dilepis</name>
    <dbReference type="NCBI Taxonomy" id="231916"/>
    <lineage>
        <taxon>Eukaryota</taxon>
        <taxon>Fungi</taxon>
        <taxon>Dikarya</taxon>
        <taxon>Basidiomycota</taxon>
        <taxon>Agaricomycotina</taxon>
        <taxon>Agaricomycetes</taxon>
        <taxon>Agaricomycetidae</taxon>
        <taxon>Agaricales</taxon>
        <taxon>Agaricineae</taxon>
        <taxon>Hymenogastraceae</taxon>
        <taxon>Gymnopilus</taxon>
    </lineage>
</organism>
<dbReference type="Pfam" id="PF00149">
    <property type="entry name" value="Metallophos"/>
    <property type="match status" value="1"/>
</dbReference>
<evidence type="ECO:0000256" key="1">
    <source>
        <dbReference type="ARBA" id="ARBA00022723"/>
    </source>
</evidence>
<name>A0A409XZ19_9AGAR</name>
<dbReference type="PRINTS" id="PR00114">
    <property type="entry name" value="STPHPHTASE"/>
</dbReference>
<dbReference type="AlphaFoldDB" id="A0A409XZ19"/>
<dbReference type="SUPFAM" id="SSF56300">
    <property type="entry name" value="Metallo-dependent phosphatases"/>
    <property type="match status" value="1"/>
</dbReference>
<keyword evidence="3" id="KW-0904">Protein phosphatase</keyword>
<protein>
    <recommendedName>
        <fullName evidence="7">Serine/threonine-protein phosphatase</fullName>
        <ecNumber evidence="7">3.1.3.16</ecNumber>
    </recommendedName>
</protein>
<dbReference type="OrthoDB" id="1930084at2759"/>
<evidence type="ECO:0000256" key="5">
    <source>
        <dbReference type="ARBA" id="ARBA00047761"/>
    </source>
</evidence>
<dbReference type="InParanoid" id="A0A409XZ19"/>
<evidence type="ECO:0000256" key="4">
    <source>
        <dbReference type="ARBA" id="ARBA00023211"/>
    </source>
</evidence>
<comment type="caution">
    <text evidence="9">The sequence shown here is derived from an EMBL/GenBank/DDBJ whole genome shotgun (WGS) entry which is preliminary data.</text>
</comment>
<evidence type="ECO:0000313" key="9">
    <source>
        <dbReference type="EMBL" id="PPQ95963.1"/>
    </source>
</evidence>
<dbReference type="SMART" id="SM00156">
    <property type="entry name" value="PP2Ac"/>
    <property type="match status" value="1"/>
</dbReference>
<dbReference type="Gene3D" id="3.60.21.10">
    <property type="match status" value="1"/>
</dbReference>
<dbReference type="GO" id="GO:0046872">
    <property type="term" value="F:metal ion binding"/>
    <property type="evidence" value="ECO:0007669"/>
    <property type="project" value="UniProtKB-KW"/>
</dbReference>
<keyword evidence="2 7" id="KW-0378">Hydrolase</keyword>
<dbReference type="InterPro" id="IPR029052">
    <property type="entry name" value="Metallo-depent_PP-like"/>
</dbReference>
<comment type="similarity">
    <text evidence="7">Belongs to the PPP phosphatase family.</text>
</comment>
<evidence type="ECO:0000256" key="6">
    <source>
        <dbReference type="ARBA" id="ARBA00048336"/>
    </source>
</evidence>
<evidence type="ECO:0000259" key="8">
    <source>
        <dbReference type="PROSITE" id="PS00125"/>
    </source>
</evidence>
<dbReference type="FunCoup" id="A0A409XZ19">
    <property type="interactions" value="605"/>
</dbReference>
<gene>
    <name evidence="9" type="ORF">CVT26_016129</name>
</gene>
<keyword evidence="1" id="KW-0479">Metal-binding</keyword>